<evidence type="ECO:0000256" key="4">
    <source>
        <dbReference type="SAM" id="MobiDB-lite"/>
    </source>
</evidence>
<dbReference type="Pfam" id="PF00356">
    <property type="entry name" value="LacI"/>
    <property type="match status" value="1"/>
</dbReference>
<keyword evidence="3" id="KW-0804">Transcription</keyword>
<keyword evidence="1" id="KW-0805">Transcription regulation</keyword>
<feature type="compositionally biased region" description="Basic and acidic residues" evidence="4">
    <location>
        <begin position="312"/>
        <end position="332"/>
    </location>
</feature>
<dbReference type="GO" id="GO:0000976">
    <property type="term" value="F:transcription cis-regulatory region binding"/>
    <property type="evidence" value="ECO:0007669"/>
    <property type="project" value="TreeGrafter"/>
</dbReference>
<dbReference type="GO" id="GO:0003700">
    <property type="term" value="F:DNA-binding transcription factor activity"/>
    <property type="evidence" value="ECO:0007669"/>
    <property type="project" value="TreeGrafter"/>
</dbReference>
<evidence type="ECO:0000313" key="7">
    <source>
        <dbReference type="Proteomes" id="UP000712157"/>
    </source>
</evidence>
<dbReference type="InterPro" id="IPR028082">
    <property type="entry name" value="Peripla_BP_I"/>
</dbReference>
<evidence type="ECO:0000256" key="2">
    <source>
        <dbReference type="ARBA" id="ARBA00023125"/>
    </source>
</evidence>
<proteinExistence type="predicted"/>
<evidence type="ECO:0000256" key="1">
    <source>
        <dbReference type="ARBA" id="ARBA00023015"/>
    </source>
</evidence>
<dbReference type="InterPro" id="IPR000843">
    <property type="entry name" value="HTH_LacI"/>
</dbReference>
<dbReference type="RefSeq" id="WP_238721907.1">
    <property type="nucleotide sequence ID" value="NZ_JAHQCW010000019.1"/>
</dbReference>
<dbReference type="Gene3D" id="3.40.50.2300">
    <property type="match status" value="2"/>
</dbReference>
<protein>
    <submittedName>
        <fullName evidence="6">LacI family transcriptional regulator</fullName>
    </submittedName>
</protein>
<organism evidence="6 7">
    <name type="scientific">Diplocloster agilis</name>
    <dbReference type="NCBI Taxonomy" id="2850323"/>
    <lineage>
        <taxon>Bacteria</taxon>
        <taxon>Bacillati</taxon>
        <taxon>Bacillota</taxon>
        <taxon>Clostridia</taxon>
        <taxon>Lachnospirales</taxon>
        <taxon>Lachnospiraceae</taxon>
        <taxon>Diplocloster</taxon>
    </lineage>
</organism>
<dbReference type="InterPro" id="IPR001761">
    <property type="entry name" value="Peripla_BP/Lac1_sug-bd_dom"/>
</dbReference>
<comment type="caution">
    <text evidence="6">The sequence shown here is derived from an EMBL/GenBank/DDBJ whole genome shotgun (WGS) entry which is preliminary data.</text>
</comment>
<dbReference type="SUPFAM" id="SSF47413">
    <property type="entry name" value="lambda repressor-like DNA-binding domains"/>
    <property type="match status" value="1"/>
</dbReference>
<name>A0A949K250_9FIRM</name>
<dbReference type="EMBL" id="JAHQCW010000019">
    <property type="protein sequence ID" value="MBU9737320.1"/>
    <property type="molecule type" value="Genomic_DNA"/>
</dbReference>
<sequence length="372" mass="42701">MSVTIKDIARIAGVSHTTVLKALHNKPKISPQLREKILQIAKENNYTLNTNASNLALKTTNVIGIVVTDISIPLFAEMVRMVERVADRYGYRVVVSSSDYDPDREMEAICRLHQMRVAGIIIAPTYEETEFVDYLKNTDIPFLVLGRLEGMDIDYITFDDFSATYKATVHLISQGHTRIALAIHGDKDIYPYRYWLEGYQSALSEYGIPYDEELILTCKVTPADGYETAGRVLKLEQEPTALISCSDMVVPGMLRKFYEEGKRIPQDLSLSVIQDELAFEYYIPKVTAVRYPNEKLGRLSAEFLFRKIQEEQEEQQKDQEEHQKDQEEHREQEDQEEQGQQARREQEPGIIRELLEVELIERESTGKAAART</sequence>
<dbReference type="Gene3D" id="1.10.260.40">
    <property type="entry name" value="lambda repressor-like DNA-binding domains"/>
    <property type="match status" value="1"/>
</dbReference>
<reference evidence="6" key="1">
    <citation type="submission" date="2021-06" db="EMBL/GenBank/DDBJ databases">
        <title>Description of novel taxa of the family Lachnospiraceae.</title>
        <authorList>
            <person name="Chaplin A.V."/>
            <person name="Sokolova S.R."/>
            <person name="Pikina A.P."/>
            <person name="Korzhanova M."/>
            <person name="Belova V."/>
            <person name="Korostin D."/>
            <person name="Efimov B.A."/>
        </authorList>
    </citation>
    <scope>NUCLEOTIDE SEQUENCE</scope>
    <source>
        <strain evidence="6">ASD5720</strain>
    </source>
</reference>
<evidence type="ECO:0000259" key="5">
    <source>
        <dbReference type="PROSITE" id="PS50932"/>
    </source>
</evidence>
<dbReference type="SUPFAM" id="SSF53822">
    <property type="entry name" value="Periplasmic binding protein-like I"/>
    <property type="match status" value="1"/>
</dbReference>
<keyword evidence="7" id="KW-1185">Reference proteome</keyword>
<feature type="region of interest" description="Disordered" evidence="4">
    <location>
        <begin position="312"/>
        <end position="350"/>
    </location>
</feature>
<accession>A0A949K250</accession>
<dbReference type="Proteomes" id="UP000712157">
    <property type="component" value="Unassembled WGS sequence"/>
</dbReference>
<dbReference type="AlphaFoldDB" id="A0A949K250"/>
<gene>
    <name evidence="6" type="ORF">KTH89_12290</name>
</gene>
<keyword evidence="2" id="KW-0238">DNA-binding</keyword>
<dbReference type="PROSITE" id="PS50932">
    <property type="entry name" value="HTH_LACI_2"/>
    <property type="match status" value="1"/>
</dbReference>
<evidence type="ECO:0000313" key="6">
    <source>
        <dbReference type="EMBL" id="MBU9737320.1"/>
    </source>
</evidence>
<dbReference type="InterPro" id="IPR010982">
    <property type="entry name" value="Lambda_DNA-bd_dom_sf"/>
</dbReference>
<dbReference type="CDD" id="cd06267">
    <property type="entry name" value="PBP1_LacI_sugar_binding-like"/>
    <property type="match status" value="1"/>
</dbReference>
<dbReference type="Pfam" id="PF00532">
    <property type="entry name" value="Peripla_BP_1"/>
    <property type="match status" value="1"/>
</dbReference>
<evidence type="ECO:0000256" key="3">
    <source>
        <dbReference type="ARBA" id="ARBA00023163"/>
    </source>
</evidence>
<dbReference type="PANTHER" id="PTHR30146:SF109">
    <property type="entry name" value="HTH-TYPE TRANSCRIPTIONAL REGULATOR GALS"/>
    <property type="match status" value="1"/>
</dbReference>
<dbReference type="PANTHER" id="PTHR30146">
    <property type="entry name" value="LACI-RELATED TRANSCRIPTIONAL REPRESSOR"/>
    <property type="match status" value="1"/>
</dbReference>
<dbReference type="PROSITE" id="PS00356">
    <property type="entry name" value="HTH_LACI_1"/>
    <property type="match status" value="1"/>
</dbReference>
<dbReference type="CDD" id="cd01392">
    <property type="entry name" value="HTH_LacI"/>
    <property type="match status" value="1"/>
</dbReference>
<feature type="domain" description="HTH lacI-type" evidence="5">
    <location>
        <begin position="3"/>
        <end position="57"/>
    </location>
</feature>
<dbReference type="SMART" id="SM00354">
    <property type="entry name" value="HTH_LACI"/>
    <property type="match status" value="1"/>
</dbReference>